<proteinExistence type="predicted"/>
<dbReference type="EMBL" id="JARBHA010000007">
    <property type="protein sequence ID" value="KAJ9696218.1"/>
    <property type="molecule type" value="Genomic_DNA"/>
</dbReference>
<evidence type="ECO:0000313" key="3">
    <source>
        <dbReference type="Proteomes" id="UP001168098"/>
    </source>
</evidence>
<dbReference type="AlphaFoldDB" id="A0AA39DTB5"/>
<gene>
    <name evidence="2" type="ORF">PVL29_008458</name>
</gene>
<keyword evidence="3" id="KW-1185">Reference proteome</keyword>
<feature type="region of interest" description="Disordered" evidence="1">
    <location>
        <begin position="55"/>
        <end position="86"/>
    </location>
</feature>
<sequence length="86" mass="9466">MPMALLARPSRRKVGAQEKRNFDTETTSSASSPPVAVRVTVLSGKTPHVLLLHPGRGAEKQSPQPLALANEHWADRHRAGRYEEDT</sequence>
<dbReference type="Proteomes" id="UP001168098">
    <property type="component" value="Unassembled WGS sequence"/>
</dbReference>
<comment type="caution">
    <text evidence="2">The sequence shown here is derived from an EMBL/GenBank/DDBJ whole genome shotgun (WGS) entry which is preliminary data.</text>
</comment>
<evidence type="ECO:0000256" key="1">
    <source>
        <dbReference type="SAM" id="MobiDB-lite"/>
    </source>
</evidence>
<feature type="compositionally biased region" description="Basic and acidic residues" evidence="1">
    <location>
        <begin position="72"/>
        <end position="86"/>
    </location>
</feature>
<protein>
    <submittedName>
        <fullName evidence="2">Uncharacterized protein</fullName>
    </submittedName>
</protein>
<reference evidence="2 3" key="1">
    <citation type="journal article" date="2023" name="BMC Biotechnol.">
        <title>Vitis rotundifolia cv Carlos genome sequencing.</title>
        <authorList>
            <person name="Huff M."/>
            <person name="Hulse-Kemp A."/>
            <person name="Scheffler B."/>
            <person name="Youngblood R."/>
            <person name="Simpson S."/>
            <person name="Babiker E."/>
            <person name="Staton M."/>
        </authorList>
    </citation>
    <scope>NUCLEOTIDE SEQUENCE [LARGE SCALE GENOMIC DNA]</scope>
    <source>
        <tissue evidence="2">Leaf</tissue>
    </source>
</reference>
<name>A0AA39DTB5_VITRO</name>
<accession>A0AA39DTB5</accession>
<feature type="region of interest" description="Disordered" evidence="1">
    <location>
        <begin position="1"/>
        <end position="33"/>
    </location>
</feature>
<evidence type="ECO:0000313" key="2">
    <source>
        <dbReference type="EMBL" id="KAJ9696218.1"/>
    </source>
</evidence>
<feature type="compositionally biased region" description="Low complexity" evidence="1">
    <location>
        <begin position="24"/>
        <end position="33"/>
    </location>
</feature>
<organism evidence="2 3">
    <name type="scientific">Vitis rotundifolia</name>
    <name type="common">Muscadine grape</name>
    <dbReference type="NCBI Taxonomy" id="103349"/>
    <lineage>
        <taxon>Eukaryota</taxon>
        <taxon>Viridiplantae</taxon>
        <taxon>Streptophyta</taxon>
        <taxon>Embryophyta</taxon>
        <taxon>Tracheophyta</taxon>
        <taxon>Spermatophyta</taxon>
        <taxon>Magnoliopsida</taxon>
        <taxon>eudicotyledons</taxon>
        <taxon>Gunneridae</taxon>
        <taxon>Pentapetalae</taxon>
        <taxon>rosids</taxon>
        <taxon>Vitales</taxon>
        <taxon>Vitaceae</taxon>
        <taxon>Viteae</taxon>
        <taxon>Vitis</taxon>
    </lineage>
</organism>